<protein>
    <recommendedName>
        <fullName evidence="1">RNA-directed DNA polymerase</fullName>
        <ecNumber evidence="1">2.7.7.49</ecNumber>
    </recommendedName>
</protein>
<dbReference type="InterPro" id="IPR041577">
    <property type="entry name" value="RT_RNaseH_2"/>
</dbReference>
<sequence>MGSPKLEKTNVTVKNASGDRMKIRGKLKCTVEMKGSKSVGYAYVTPYNSLMGLEWMQNNKEMLHHMGMMVAEVNTKRSSYVEEELKKTYPEVFSEVQSSAFWNQDSAWDFSTNNEQGGSRPEGSCDISRRYPGCGATEEEHNRNVLSLFERIAEYGFKIRMDKCSFAKSEIRYLGFIVDKNGRRQNPQKIEAIKNMAEPRDVKQLCAIPGMVTSYSTFMPSMKSLRRPLDAMLRKDVKWKWTSVQQDAFQKLKSALSTDLNLAHYDPREKIVVAADACEYGIGCVSRTNTLMVRRNR</sequence>
<dbReference type="Pfam" id="PF17919">
    <property type="entry name" value="RT_RNaseH_2"/>
    <property type="match status" value="1"/>
</dbReference>
<dbReference type="Gene3D" id="3.30.70.270">
    <property type="match status" value="2"/>
</dbReference>
<dbReference type="FunFam" id="3.30.70.270:FF:000020">
    <property type="entry name" value="Transposon Tf2-6 polyprotein-like Protein"/>
    <property type="match status" value="1"/>
</dbReference>
<proteinExistence type="predicted"/>
<gene>
    <name evidence="4" type="ORF">TELCIR_16558</name>
</gene>
<dbReference type="InterPro" id="IPR050951">
    <property type="entry name" value="Retrovirus_Pol_polyprotein"/>
</dbReference>
<dbReference type="InterPro" id="IPR043502">
    <property type="entry name" value="DNA/RNA_pol_sf"/>
</dbReference>
<evidence type="ECO:0000256" key="1">
    <source>
        <dbReference type="ARBA" id="ARBA00012493"/>
    </source>
</evidence>
<dbReference type="AlphaFoldDB" id="A0A2G9TVA2"/>
<evidence type="ECO:0000313" key="4">
    <source>
        <dbReference type="EMBL" id="PIO61904.1"/>
    </source>
</evidence>
<dbReference type="EMBL" id="KZ352839">
    <property type="protein sequence ID" value="PIO61904.1"/>
    <property type="molecule type" value="Genomic_DNA"/>
</dbReference>
<accession>A0A2G9TVA2</accession>
<dbReference type="PANTHER" id="PTHR37984">
    <property type="entry name" value="PROTEIN CBG26694"/>
    <property type="match status" value="1"/>
</dbReference>
<name>A0A2G9TVA2_TELCI</name>
<evidence type="ECO:0000259" key="3">
    <source>
        <dbReference type="Pfam" id="PF17919"/>
    </source>
</evidence>
<organism evidence="4 5">
    <name type="scientific">Teladorsagia circumcincta</name>
    <name type="common">Brown stomach worm</name>
    <name type="synonym">Ostertagia circumcincta</name>
    <dbReference type="NCBI Taxonomy" id="45464"/>
    <lineage>
        <taxon>Eukaryota</taxon>
        <taxon>Metazoa</taxon>
        <taxon>Ecdysozoa</taxon>
        <taxon>Nematoda</taxon>
        <taxon>Chromadorea</taxon>
        <taxon>Rhabditida</taxon>
        <taxon>Rhabditina</taxon>
        <taxon>Rhabditomorpha</taxon>
        <taxon>Strongyloidea</taxon>
        <taxon>Trichostrongylidae</taxon>
        <taxon>Teladorsagia</taxon>
    </lineage>
</organism>
<feature type="domain" description="Reverse transcriptase/retrotransposon-derived protein RNase H-like" evidence="3">
    <location>
        <begin position="241"/>
        <end position="285"/>
    </location>
</feature>
<dbReference type="EC" id="2.7.7.49" evidence="1"/>
<dbReference type="OrthoDB" id="5901453at2759"/>
<dbReference type="Proteomes" id="UP000230423">
    <property type="component" value="Unassembled WGS sequence"/>
</dbReference>
<keyword evidence="2" id="KW-0511">Multifunctional enzyme</keyword>
<dbReference type="InterPro" id="IPR043128">
    <property type="entry name" value="Rev_trsase/Diguanyl_cyclase"/>
</dbReference>
<reference evidence="4 5" key="1">
    <citation type="submission" date="2015-09" db="EMBL/GenBank/DDBJ databases">
        <title>Draft genome of the parasitic nematode Teladorsagia circumcincta isolate WARC Sus (inbred).</title>
        <authorList>
            <person name="Mitreva M."/>
        </authorList>
    </citation>
    <scope>NUCLEOTIDE SEQUENCE [LARGE SCALE GENOMIC DNA]</scope>
    <source>
        <strain evidence="4 5">S</strain>
    </source>
</reference>
<dbReference type="GO" id="GO:0003964">
    <property type="term" value="F:RNA-directed DNA polymerase activity"/>
    <property type="evidence" value="ECO:0007669"/>
    <property type="project" value="UniProtKB-EC"/>
</dbReference>
<evidence type="ECO:0000313" key="5">
    <source>
        <dbReference type="Proteomes" id="UP000230423"/>
    </source>
</evidence>
<evidence type="ECO:0000256" key="2">
    <source>
        <dbReference type="ARBA" id="ARBA00023268"/>
    </source>
</evidence>
<dbReference type="SUPFAM" id="SSF56672">
    <property type="entry name" value="DNA/RNA polymerases"/>
    <property type="match status" value="1"/>
</dbReference>
<dbReference type="PANTHER" id="PTHR37984:SF5">
    <property type="entry name" value="PROTEIN NYNRIN-LIKE"/>
    <property type="match status" value="1"/>
</dbReference>
<keyword evidence="5" id="KW-1185">Reference proteome</keyword>